<protein>
    <submittedName>
        <fullName evidence="1">Uncharacterized protein</fullName>
    </submittedName>
</protein>
<evidence type="ECO:0000313" key="1">
    <source>
        <dbReference type="EMBL" id="KAI4330827.1"/>
    </source>
</evidence>
<comment type="caution">
    <text evidence="1">The sequence shown here is derived from an EMBL/GenBank/DDBJ whole genome shotgun (WGS) entry which is preliminary data.</text>
</comment>
<gene>
    <name evidence="1" type="ORF">MLD38_029074</name>
</gene>
<accession>A0ACB9N4S0</accession>
<proteinExistence type="predicted"/>
<evidence type="ECO:0000313" key="2">
    <source>
        <dbReference type="Proteomes" id="UP001057402"/>
    </source>
</evidence>
<organism evidence="1 2">
    <name type="scientific">Melastoma candidum</name>
    <dbReference type="NCBI Taxonomy" id="119954"/>
    <lineage>
        <taxon>Eukaryota</taxon>
        <taxon>Viridiplantae</taxon>
        <taxon>Streptophyta</taxon>
        <taxon>Embryophyta</taxon>
        <taxon>Tracheophyta</taxon>
        <taxon>Spermatophyta</taxon>
        <taxon>Magnoliopsida</taxon>
        <taxon>eudicotyledons</taxon>
        <taxon>Gunneridae</taxon>
        <taxon>Pentapetalae</taxon>
        <taxon>rosids</taxon>
        <taxon>malvids</taxon>
        <taxon>Myrtales</taxon>
        <taxon>Melastomataceae</taxon>
        <taxon>Melastomatoideae</taxon>
        <taxon>Melastomateae</taxon>
        <taxon>Melastoma</taxon>
    </lineage>
</organism>
<reference evidence="2" key="1">
    <citation type="journal article" date="2023" name="Front. Plant Sci.">
        <title>Chromosomal-level genome assembly of Melastoma candidum provides insights into trichome evolution.</title>
        <authorList>
            <person name="Zhong Y."/>
            <person name="Wu W."/>
            <person name="Sun C."/>
            <person name="Zou P."/>
            <person name="Liu Y."/>
            <person name="Dai S."/>
            <person name="Zhou R."/>
        </authorList>
    </citation>
    <scope>NUCLEOTIDE SEQUENCE [LARGE SCALE GENOMIC DNA]</scope>
</reference>
<keyword evidence="2" id="KW-1185">Reference proteome</keyword>
<sequence length="126" mass="14010">MGNCGATGDISEVSPTTPLPLVNAKERLREGLAIAKMVTFASTAESAIKLSIDDDTSTFVDCLEALETLESYGFEAETLKCRLNKIIRLNEIQRKVDEEKNEQKGKVSELKHEIVEVKEEIHKSDE</sequence>
<dbReference type="EMBL" id="CM042887">
    <property type="protein sequence ID" value="KAI4330827.1"/>
    <property type="molecule type" value="Genomic_DNA"/>
</dbReference>
<name>A0ACB9N4S0_9MYRT</name>
<dbReference type="Proteomes" id="UP001057402">
    <property type="component" value="Chromosome 8"/>
</dbReference>